<keyword evidence="2" id="KW-0472">Membrane</keyword>
<dbReference type="AlphaFoldDB" id="B5U8P5"/>
<protein>
    <submittedName>
        <fullName evidence="2">Cysteine-rich transmembrane CYSTM domain-containing protein</fullName>
    </submittedName>
</protein>
<dbReference type="FunCoup" id="B5U8P5">
    <property type="interactions" value="173"/>
</dbReference>
<dbReference type="Proteomes" id="UP000001940">
    <property type="component" value="Chromosome V"/>
</dbReference>
<dbReference type="PaxDb" id="6239-W06G6.20.1"/>
<keyword evidence="3" id="KW-1185">Reference proteome</keyword>
<gene>
    <name evidence="2" type="ORF">CELE_W06G6.20</name>
    <name evidence="2 4" type="ORF">W06G6.20</name>
</gene>
<evidence type="ECO:0000313" key="3">
    <source>
        <dbReference type="Proteomes" id="UP000001940"/>
    </source>
</evidence>
<proteinExistence type="predicted"/>
<evidence type="ECO:0000313" key="2">
    <source>
        <dbReference type="EMBL" id="CAR64687.1"/>
    </source>
</evidence>
<dbReference type="InParanoid" id="B5U8P5"/>
<name>B5U8P5_CAEEL</name>
<dbReference type="AGR" id="WB:WBGene00219308"/>
<reference evidence="2 3" key="1">
    <citation type="journal article" date="1998" name="Science">
        <title>Genome sequence of the nematode C. elegans: a platform for investigating biology.</title>
        <authorList>
            <consortium name="The C. elegans sequencing consortium"/>
            <person name="Sulson J.E."/>
            <person name="Waterston R."/>
        </authorList>
    </citation>
    <scope>NUCLEOTIDE SEQUENCE [LARGE SCALE GENOMIC DNA]</scope>
    <source>
        <strain evidence="2 3">Bristol N2</strain>
    </source>
</reference>
<feature type="compositionally biased region" description="Polar residues" evidence="1">
    <location>
        <begin position="1"/>
        <end position="19"/>
    </location>
</feature>
<evidence type="ECO:0000256" key="1">
    <source>
        <dbReference type="SAM" id="MobiDB-lite"/>
    </source>
</evidence>
<dbReference type="Bgee" id="WBGene00219308">
    <property type="expression patterns" value="Expressed in adult organism and 1 other cell type or tissue"/>
</dbReference>
<organism evidence="2 3">
    <name type="scientific">Caenorhabditis elegans</name>
    <dbReference type="NCBI Taxonomy" id="6239"/>
    <lineage>
        <taxon>Eukaryota</taxon>
        <taxon>Metazoa</taxon>
        <taxon>Ecdysozoa</taxon>
        <taxon>Nematoda</taxon>
        <taxon>Chromadorea</taxon>
        <taxon>Rhabditida</taxon>
        <taxon>Rhabditina</taxon>
        <taxon>Rhabditomorpha</taxon>
        <taxon>Rhabditoidea</taxon>
        <taxon>Rhabditidae</taxon>
        <taxon>Peloderinae</taxon>
        <taxon>Caenorhabditis</taxon>
    </lineage>
</organism>
<feature type="compositionally biased region" description="Basic and acidic residues" evidence="1">
    <location>
        <begin position="27"/>
        <end position="39"/>
    </location>
</feature>
<dbReference type="OMA" id="CCKICAN"/>
<feature type="region of interest" description="Disordered" evidence="1">
    <location>
        <begin position="1"/>
        <end position="41"/>
    </location>
</feature>
<keyword evidence="2" id="KW-0812">Transmembrane</keyword>
<evidence type="ECO:0000313" key="4">
    <source>
        <dbReference type="WormBase" id="W06G6.20"/>
    </source>
</evidence>
<sequence length="77" mass="8219">MSSDPNSTGYPANLITTQPPFVPSDKTPGETEKEDKNAEESSCCTAEKCCLACLGCEICTSWVSIFVDCCKICANSD</sequence>
<dbReference type="HOGENOM" id="CLU_2640350_0_0_1"/>
<accession>B5U8P5</accession>
<dbReference type="WormBase" id="W06G6.20">
    <property type="protein sequence ID" value="CE42975"/>
    <property type="gene ID" value="WBGene00219308"/>
</dbReference>
<dbReference type="EMBL" id="BX284605">
    <property type="protein sequence ID" value="CAR64687.1"/>
    <property type="molecule type" value="Genomic_DNA"/>
</dbReference>